<evidence type="ECO:0000259" key="4">
    <source>
        <dbReference type="PROSITE" id="PS00022"/>
    </source>
</evidence>
<feature type="chain" id="PRO_5043719648" description="EGF-like domain-containing protein" evidence="3">
    <location>
        <begin position="16"/>
        <end position="353"/>
    </location>
</feature>
<keyword evidence="2" id="KW-0472">Membrane</keyword>
<accession>A0AAV5WY72</accession>
<dbReference type="InterPro" id="IPR000742">
    <property type="entry name" value="EGF"/>
</dbReference>
<keyword evidence="2" id="KW-0812">Transmembrane</keyword>
<dbReference type="AlphaFoldDB" id="A0AAV5WY72"/>
<feature type="compositionally biased region" description="Polar residues" evidence="1">
    <location>
        <begin position="330"/>
        <end position="339"/>
    </location>
</feature>
<feature type="domain" description="EGF-like" evidence="4">
    <location>
        <begin position="124"/>
        <end position="135"/>
    </location>
</feature>
<evidence type="ECO:0000256" key="2">
    <source>
        <dbReference type="SAM" id="Phobius"/>
    </source>
</evidence>
<evidence type="ECO:0000256" key="3">
    <source>
        <dbReference type="SAM" id="SignalP"/>
    </source>
</evidence>
<feature type="domain" description="EGF-like" evidence="5">
    <location>
        <begin position="94"/>
        <end position="105"/>
    </location>
</feature>
<sequence length="353" mass="40273">MRTLLLLLVPVLINSDILRFRDRREVKEPIDQIFENGELDEPESQCRNGGVFTAGRCHCIFPHTGSECTEYQCVHGMSVGLRFQPKSLLFNKPCICTAGWSGDLCEYHVSEKCSNFGEWKNDHCECIGYHFGPSCQFVSKCINGKNNRGRCACHDNWEGEYCHRIICHHGTADLKNRSMSCICSKRYIGQYCDQCSAQPYPVSLYPECEQIKKRHVPVIRPPKKKASHSNYSRAIVLTVAGCFLVVFTIFMAYASYKYSTSKDERDRQRAINRELKERSAILQEAAVDKLEEEEEAPFARSWRWGSKRNGKRKTSFQNLFRLSRGEPRGTISTSASANTFEPAGRLTTSRTST</sequence>
<dbReference type="PROSITE" id="PS01186">
    <property type="entry name" value="EGF_2"/>
    <property type="match status" value="1"/>
</dbReference>
<name>A0AAV5WY72_9BILA</name>
<proteinExistence type="predicted"/>
<organism evidence="6 7">
    <name type="scientific">Pristionchus fissidentatus</name>
    <dbReference type="NCBI Taxonomy" id="1538716"/>
    <lineage>
        <taxon>Eukaryota</taxon>
        <taxon>Metazoa</taxon>
        <taxon>Ecdysozoa</taxon>
        <taxon>Nematoda</taxon>
        <taxon>Chromadorea</taxon>
        <taxon>Rhabditida</taxon>
        <taxon>Rhabditina</taxon>
        <taxon>Diplogasteromorpha</taxon>
        <taxon>Diplogasteroidea</taxon>
        <taxon>Neodiplogasteridae</taxon>
        <taxon>Pristionchus</taxon>
    </lineage>
</organism>
<evidence type="ECO:0000259" key="5">
    <source>
        <dbReference type="PROSITE" id="PS01186"/>
    </source>
</evidence>
<feature type="transmembrane region" description="Helical" evidence="2">
    <location>
        <begin position="234"/>
        <end position="256"/>
    </location>
</feature>
<evidence type="ECO:0000313" key="7">
    <source>
        <dbReference type="Proteomes" id="UP001432322"/>
    </source>
</evidence>
<keyword evidence="7" id="KW-1185">Reference proteome</keyword>
<feature type="signal peptide" evidence="3">
    <location>
        <begin position="1"/>
        <end position="15"/>
    </location>
</feature>
<dbReference type="PROSITE" id="PS00022">
    <property type="entry name" value="EGF_1"/>
    <property type="match status" value="2"/>
</dbReference>
<dbReference type="EMBL" id="BTSY01000007">
    <property type="protein sequence ID" value="GMT35594.1"/>
    <property type="molecule type" value="Genomic_DNA"/>
</dbReference>
<dbReference type="Proteomes" id="UP001432322">
    <property type="component" value="Unassembled WGS sequence"/>
</dbReference>
<keyword evidence="3" id="KW-0732">Signal</keyword>
<reference evidence="6" key="1">
    <citation type="submission" date="2023-10" db="EMBL/GenBank/DDBJ databases">
        <title>Genome assembly of Pristionchus species.</title>
        <authorList>
            <person name="Yoshida K."/>
            <person name="Sommer R.J."/>
        </authorList>
    </citation>
    <scope>NUCLEOTIDE SEQUENCE</scope>
    <source>
        <strain evidence="6">RS5133</strain>
    </source>
</reference>
<evidence type="ECO:0000256" key="1">
    <source>
        <dbReference type="SAM" id="MobiDB-lite"/>
    </source>
</evidence>
<feature type="domain" description="EGF-like" evidence="4">
    <location>
        <begin position="151"/>
        <end position="162"/>
    </location>
</feature>
<keyword evidence="2" id="KW-1133">Transmembrane helix</keyword>
<evidence type="ECO:0000313" key="6">
    <source>
        <dbReference type="EMBL" id="GMT35594.1"/>
    </source>
</evidence>
<feature type="region of interest" description="Disordered" evidence="1">
    <location>
        <begin position="308"/>
        <end position="353"/>
    </location>
</feature>
<gene>
    <name evidence="6" type="ORF">PFISCL1PPCAC_26891</name>
</gene>
<comment type="caution">
    <text evidence="6">The sequence shown here is derived from an EMBL/GenBank/DDBJ whole genome shotgun (WGS) entry which is preliminary data.</text>
</comment>
<protein>
    <recommendedName>
        <fullName evidence="4 5">EGF-like domain-containing protein</fullName>
    </recommendedName>
</protein>